<dbReference type="AlphaFoldDB" id="G3HXV6"/>
<evidence type="ECO:0000256" key="1">
    <source>
        <dbReference type="SAM" id="MobiDB-lite"/>
    </source>
</evidence>
<feature type="compositionally biased region" description="Basic and acidic residues" evidence="1">
    <location>
        <begin position="7"/>
        <end position="22"/>
    </location>
</feature>
<organism evidence="2 3">
    <name type="scientific">Cricetulus griseus</name>
    <name type="common">Chinese hamster</name>
    <name type="synonym">Cricetulus barabensis griseus</name>
    <dbReference type="NCBI Taxonomy" id="10029"/>
    <lineage>
        <taxon>Eukaryota</taxon>
        <taxon>Metazoa</taxon>
        <taxon>Chordata</taxon>
        <taxon>Craniata</taxon>
        <taxon>Vertebrata</taxon>
        <taxon>Euteleostomi</taxon>
        <taxon>Mammalia</taxon>
        <taxon>Eutheria</taxon>
        <taxon>Euarchontoglires</taxon>
        <taxon>Glires</taxon>
        <taxon>Rodentia</taxon>
        <taxon>Myomorpha</taxon>
        <taxon>Muroidea</taxon>
        <taxon>Cricetidae</taxon>
        <taxon>Cricetinae</taxon>
        <taxon>Cricetulus</taxon>
    </lineage>
</organism>
<evidence type="ECO:0000313" key="2">
    <source>
        <dbReference type="EMBL" id="EGV98248.1"/>
    </source>
</evidence>
<feature type="region of interest" description="Disordered" evidence="1">
    <location>
        <begin position="1"/>
        <end position="22"/>
    </location>
</feature>
<reference evidence="3" key="1">
    <citation type="journal article" date="2011" name="Nat. Biotechnol.">
        <title>The genomic sequence of the Chinese hamster ovary (CHO)-K1 cell line.</title>
        <authorList>
            <person name="Xu X."/>
            <person name="Nagarajan H."/>
            <person name="Lewis N.E."/>
            <person name="Pan S."/>
            <person name="Cai Z."/>
            <person name="Liu X."/>
            <person name="Chen W."/>
            <person name="Xie M."/>
            <person name="Wang W."/>
            <person name="Hammond S."/>
            <person name="Andersen M.R."/>
            <person name="Neff N."/>
            <person name="Passarelli B."/>
            <person name="Koh W."/>
            <person name="Fan H.C."/>
            <person name="Wang J."/>
            <person name="Gui Y."/>
            <person name="Lee K.H."/>
            <person name="Betenbaugh M.J."/>
            <person name="Quake S.R."/>
            <person name="Famili I."/>
            <person name="Palsson B.O."/>
            <person name="Wang J."/>
        </authorList>
    </citation>
    <scope>NUCLEOTIDE SEQUENCE [LARGE SCALE GENOMIC DNA]</scope>
    <source>
        <strain evidence="3">CHO K1 cell line</strain>
    </source>
</reference>
<dbReference type="InParanoid" id="G3HXV6"/>
<gene>
    <name evidence="2" type="ORF">I79_015871</name>
</gene>
<evidence type="ECO:0000313" key="3">
    <source>
        <dbReference type="Proteomes" id="UP000001075"/>
    </source>
</evidence>
<proteinExistence type="predicted"/>
<accession>G3HXV6</accession>
<dbReference type="EMBL" id="JH000895">
    <property type="protein sequence ID" value="EGV98248.1"/>
    <property type="molecule type" value="Genomic_DNA"/>
</dbReference>
<name>G3HXV6_CRIGR</name>
<dbReference type="Proteomes" id="UP000001075">
    <property type="component" value="Unassembled WGS sequence"/>
</dbReference>
<sequence>MTTNEPVQKEEHKRTGDCNDRQSQDLLKSTLARPSPNNTEFLGPLEVTGQPSIITLPSLR</sequence>
<protein>
    <submittedName>
        <fullName evidence="2">Uncharacterized protein</fullName>
    </submittedName>
</protein>